<evidence type="ECO:0000256" key="1">
    <source>
        <dbReference type="SAM" id="Phobius"/>
    </source>
</evidence>
<comment type="caution">
    <text evidence="4">The sequence shown here is derived from an EMBL/GenBank/DDBJ whole genome shotgun (WGS) entry which is preliminary data.</text>
</comment>
<dbReference type="InterPro" id="IPR012373">
    <property type="entry name" value="Ferrdict_sens_TM"/>
</dbReference>
<feature type="domain" description="FecR protein" evidence="2">
    <location>
        <begin position="112"/>
        <end position="199"/>
    </location>
</feature>
<keyword evidence="1" id="KW-1133">Transmembrane helix</keyword>
<proteinExistence type="predicted"/>
<evidence type="ECO:0000313" key="4">
    <source>
        <dbReference type="EMBL" id="PAL20951.1"/>
    </source>
</evidence>
<dbReference type="RefSeq" id="WP_095351881.1">
    <property type="nucleotide sequence ID" value="NZ_NDFO01000017.1"/>
</dbReference>
<evidence type="ECO:0000313" key="5">
    <source>
        <dbReference type="Proteomes" id="UP000216033"/>
    </source>
</evidence>
<dbReference type="InterPro" id="IPR032623">
    <property type="entry name" value="FecR_N"/>
</dbReference>
<dbReference type="Proteomes" id="UP000216033">
    <property type="component" value="Unassembled WGS sequence"/>
</dbReference>
<feature type="domain" description="FecR N-terminal" evidence="3">
    <location>
        <begin position="11"/>
        <end position="51"/>
    </location>
</feature>
<organism evidence="4 5">
    <name type="scientific">Acetobacter syzygii</name>
    <dbReference type="NCBI Taxonomy" id="146476"/>
    <lineage>
        <taxon>Bacteria</taxon>
        <taxon>Pseudomonadati</taxon>
        <taxon>Pseudomonadota</taxon>
        <taxon>Alphaproteobacteria</taxon>
        <taxon>Acetobacterales</taxon>
        <taxon>Acetobacteraceae</taxon>
        <taxon>Acetobacter</taxon>
    </lineage>
</organism>
<accession>A0A270B8F3</accession>
<dbReference type="Pfam" id="PF04773">
    <property type="entry name" value="FecR"/>
    <property type="match status" value="1"/>
</dbReference>
<evidence type="ECO:0000259" key="2">
    <source>
        <dbReference type="Pfam" id="PF04773"/>
    </source>
</evidence>
<evidence type="ECO:0000259" key="3">
    <source>
        <dbReference type="Pfam" id="PF16220"/>
    </source>
</evidence>
<dbReference type="Gene3D" id="2.60.120.1440">
    <property type="match status" value="1"/>
</dbReference>
<dbReference type="GO" id="GO:0016989">
    <property type="term" value="F:sigma factor antagonist activity"/>
    <property type="evidence" value="ECO:0007669"/>
    <property type="project" value="TreeGrafter"/>
</dbReference>
<reference evidence="4 5" key="1">
    <citation type="submission" date="2017-04" db="EMBL/GenBank/DDBJ databases">
        <title>Kefir bacterial isolates.</title>
        <authorList>
            <person name="Kim Y."/>
            <person name="Blasche S."/>
            <person name="Patil K.R."/>
        </authorList>
    </citation>
    <scope>NUCLEOTIDE SEQUENCE [LARGE SCALE GENOMIC DNA]</scope>
    <source>
        <strain evidence="4 5">KR-2</strain>
    </source>
</reference>
<dbReference type="PANTHER" id="PTHR30273">
    <property type="entry name" value="PERIPLASMIC SIGNAL SENSOR AND SIGMA FACTOR ACTIVATOR FECR-RELATED"/>
    <property type="match status" value="1"/>
</dbReference>
<keyword evidence="1" id="KW-0472">Membrane</keyword>
<dbReference type="OrthoDB" id="1098280at2"/>
<name>A0A270B8F3_9PROT</name>
<dbReference type="AlphaFoldDB" id="A0A270B8F3"/>
<keyword evidence="5" id="KW-1185">Reference proteome</keyword>
<dbReference type="InterPro" id="IPR006860">
    <property type="entry name" value="FecR"/>
</dbReference>
<dbReference type="EMBL" id="NDFP01000016">
    <property type="protein sequence ID" value="PAL20951.1"/>
    <property type="molecule type" value="Genomic_DNA"/>
</dbReference>
<keyword evidence="1" id="KW-0812">Transmembrane</keyword>
<feature type="transmembrane region" description="Helical" evidence="1">
    <location>
        <begin position="81"/>
        <end position="99"/>
    </location>
</feature>
<dbReference type="STRING" id="1231343.Absy_023_036"/>
<protein>
    <recommendedName>
        <fullName evidence="6">Histidine kinase</fullName>
    </recommendedName>
</protein>
<dbReference type="PIRSF" id="PIRSF018266">
    <property type="entry name" value="FecR"/>
    <property type="match status" value="1"/>
</dbReference>
<gene>
    <name evidence="4" type="ORF">B9K05_12190</name>
</gene>
<dbReference type="PANTHER" id="PTHR30273:SF2">
    <property type="entry name" value="PROTEIN FECR"/>
    <property type="match status" value="1"/>
</dbReference>
<sequence length="317" mass="35555">MTQTQPDIAETARHWIVRMASGEMTEDELAQFRTWRAASPEHNTAFEQERRLWRALRISPAQDHAVRASWKRMSRKQTLKAGLFSLTAIAASAAIFLYTPALKIWLQADQWTGSTIRTVALADGSQVVLDSDTAIAIHYTPNHRDITLLRGNAFFKVHHDSTRPFRVTDQDGRIEDVGTVFEVRDAPARVTVSVSQGLVDVYTPRDRSVPARLREGERLAYANGTAFPIERNIPHDEIATWSRGDLTLDNATLADAVQAISRYRRGAVYIWGEIPTSKRISGVFRIDQPDEALSTIAATMGMKILHLPGNIMVLRRA</sequence>
<dbReference type="Pfam" id="PF16220">
    <property type="entry name" value="DUF4880"/>
    <property type="match status" value="1"/>
</dbReference>
<evidence type="ECO:0008006" key="6">
    <source>
        <dbReference type="Google" id="ProtNLM"/>
    </source>
</evidence>